<organism evidence="9 10">
    <name type="scientific">Schumannella luteola</name>
    <dbReference type="NCBI Taxonomy" id="472059"/>
    <lineage>
        <taxon>Bacteria</taxon>
        <taxon>Bacillati</taxon>
        <taxon>Actinomycetota</taxon>
        <taxon>Actinomycetes</taxon>
        <taxon>Micrococcales</taxon>
        <taxon>Microbacteriaceae</taxon>
        <taxon>Schumannella</taxon>
    </lineage>
</organism>
<name>A0A852YDZ6_9MICO</name>
<evidence type="ECO:0000256" key="2">
    <source>
        <dbReference type="ARBA" id="ARBA00022448"/>
    </source>
</evidence>
<keyword evidence="3 7" id="KW-0812">Transmembrane</keyword>
<dbReference type="Gene3D" id="1.20.1250.20">
    <property type="entry name" value="MFS general substrate transporter like domains"/>
    <property type="match status" value="1"/>
</dbReference>
<feature type="transmembrane region" description="Helical" evidence="7">
    <location>
        <begin position="75"/>
        <end position="92"/>
    </location>
</feature>
<feature type="domain" description="Major facilitator superfamily (MFS) profile" evidence="8">
    <location>
        <begin position="38"/>
        <end position="493"/>
    </location>
</feature>
<evidence type="ECO:0000256" key="6">
    <source>
        <dbReference type="SAM" id="MobiDB-lite"/>
    </source>
</evidence>
<feature type="transmembrane region" description="Helical" evidence="7">
    <location>
        <begin position="165"/>
        <end position="189"/>
    </location>
</feature>
<feature type="transmembrane region" description="Helical" evidence="7">
    <location>
        <begin position="104"/>
        <end position="121"/>
    </location>
</feature>
<dbReference type="InterPro" id="IPR011701">
    <property type="entry name" value="MFS"/>
</dbReference>
<keyword evidence="4 7" id="KW-1133">Transmembrane helix</keyword>
<evidence type="ECO:0000256" key="4">
    <source>
        <dbReference type="ARBA" id="ARBA00022989"/>
    </source>
</evidence>
<dbReference type="GO" id="GO:0005886">
    <property type="term" value="C:plasma membrane"/>
    <property type="evidence" value="ECO:0007669"/>
    <property type="project" value="UniProtKB-SubCell"/>
</dbReference>
<feature type="transmembrane region" description="Helical" evidence="7">
    <location>
        <begin position="316"/>
        <end position="335"/>
    </location>
</feature>
<evidence type="ECO:0000256" key="5">
    <source>
        <dbReference type="ARBA" id="ARBA00023136"/>
    </source>
</evidence>
<evidence type="ECO:0000256" key="3">
    <source>
        <dbReference type="ARBA" id="ARBA00022692"/>
    </source>
</evidence>
<dbReference type="InterPro" id="IPR020846">
    <property type="entry name" value="MFS_dom"/>
</dbReference>
<dbReference type="Gene3D" id="1.20.1720.10">
    <property type="entry name" value="Multidrug resistance protein D"/>
    <property type="match status" value="1"/>
</dbReference>
<dbReference type="RefSeq" id="WP_179569743.1">
    <property type="nucleotide sequence ID" value="NZ_JACBZY010000001.1"/>
</dbReference>
<accession>A0A852YDZ6</accession>
<dbReference type="AlphaFoldDB" id="A0A852YDZ6"/>
<feature type="compositionally biased region" description="Basic and acidic residues" evidence="6">
    <location>
        <begin position="1"/>
        <end position="13"/>
    </location>
</feature>
<feature type="transmembrane region" description="Helical" evidence="7">
    <location>
        <begin position="400"/>
        <end position="419"/>
    </location>
</feature>
<dbReference type="PANTHER" id="PTHR42718:SF9">
    <property type="entry name" value="MAJOR FACILITATOR SUPERFAMILY MULTIDRUG TRANSPORTER MFSC"/>
    <property type="match status" value="1"/>
</dbReference>
<evidence type="ECO:0000313" key="10">
    <source>
        <dbReference type="Proteomes" id="UP000553888"/>
    </source>
</evidence>
<feature type="transmembrane region" description="Helical" evidence="7">
    <location>
        <begin position="252"/>
        <end position="270"/>
    </location>
</feature>
<feature type="transmembrane region" description="Helical" evidence="7">
    <location>
        <begin position="377"/>
        <end position="394"/>
    </location>
</feature>
<feature type="transmembrane region" description="Helical" evidence="7">
    <location>
        <begin position="195"/>
        <end position="215"/>
    </location>
</feature>
<evidence type="ECO:0000313" key="9">
    <source>
        <dbReference type="EMBL" id="NYH00744.1"/>
    </source>
</evidence>
<dbReference type="SUPFAM" id="SSF103473">
    <property type="entry name" value="MFS general substrate transporter"/>
    <property type="match status" value="1"/>
</dbReference>
<keyword evidence="10" id="KW-1185">Reference proteome</keyword>
<comment type="subcellular location">
    <subcellularLocation>
        <location evidence="1">Cell membrane</location>
        <topology evidence="1">Multi-pass membrane protein</topology>
    </subcellularLocation>
</comment>
<protein>
    <submittedName>
        <fullName evidence="9">MFS family permease</fullName>
    </submittedName>
</protein>
<evidence type="ECO:0000259" key="8">
    <source>
        <dbReference type="PROSITE" id="PS50850"/>
    </source>
</evidence>
<dbReference type="Proteomes" id="UP000553888">
    <property type="component" value="Unassembled WGS sequence"/>
</dbReference>
<feature type="region of interest" description="Disordered" evidence="6">
    <location>
        <begin position="1"/>
        <end position="28"/>
    </location>
</feature>
<keyword evidence="5 7" id="KW-0472">Membrane</keyword>
<evidence type="ECO:0000256" key="7">
    <source>
        <dbReference type="SAM" id="Phobius"/>
    </source>
</evidence>
<reference evidence="9 10" key="1">
    <citation type="submission" date="2020-07" db="EMBL/GenBank/DDBJ databases">
        <title>Sequencing the genomes of 1000 actinobacteria strains.</title>
        <authorList>
            <person name="Klenk H.-P."/>
        </authorList>
    </citation>
    <scope>NUCLEOTIDE SEQUENCE [LARGE SCALE GENOMIC DNA]</scope>
    <source>
        <strain evidence="9 10">DSM 23141</strain>
    </source>
</reference>
<feature type="transmembrane region" description="Helical" evidence="7">
    <location>
        <begin position="347"/>
        <end position="365"/>
    </location>
</feature>
<feature type="transmembrane region" description="Helical" evidence="7">
    <location>
        <begin position="444"/>
        <end position="463"/>
    </location>
</feature>
<evidence type="ECO:0000256" key="1">
    <source>
        <dbReference type="ARBA" id="ARBA00004651"/>
    </source>
</evidence>
<proteinExistence type="predicted"/>
<dbReference type="PANTHER" id="PTHR42718">
    <property type="entry name" value="MAJOR FACILITATOR SUPERFAMILY MULTIDRUG TRANSPORTER MFSC"/>
    <property type="match status" value="1"/>
</dbReference>
<sequence length="506" mass="51385">MSARDTAAHDTAAHDLAGPAAGATPTSATADTRIPRRLYAPLIIGTILNPINSSIVAVALVPIAAAFGVPASQSAWLVTGLYLATSVGQPLAGRLVDAVGAKPVFLVGAALTMLAGLIGAFAPAFGWLIAARVVLGLGTCAGYPSSMSVARSRTTDPTAKGARTLLTVLAVATQTVAVIGPTLGGALIGVGGWPAVFAINVPLGLLSLVLGALFLPSARRDAPADAVVGATDAAAADATGGAAPRRRIRLDLPGLALFILALLPLLVVIMEPTAGLTWMLIIAVLAGVGFVLRELRTTEPFIDLRMIGGNRALLSTYIRATLTALVSYTFLYGFTQWLEHARGLSPATAGLILLPTFAVAIVVSALTGRVARLRPKLSVAAAAQLISCVIMLFASAQSPLWMLVAAAVVMGVSQGLANVTNQQALIAVAPAAQMGSAAGIMRTFFYFGAILSGAATALFFGAAADTDGLHRVAIVSIVASSLLLALTLVDRSLRPRSAAPIASSAT</sequence>
<dbReference type="InterPro" id="IPR036259">
    <property type="entry name" value="MFS_trans_sf"/>
</dbReference>
<feature type="transmembrane region" description="Helical" evidence="7">
    <location>
        <begin position="42"/>
        <end position="69"/>
    </location>
</feature>
<comment type="caution">
    <text evidence="9">The sequence shown here is derived from an EMBL/GenBank/DDBJ whole genome shotgun (WGS) entry which is preliminary data.</text>
</comment>
<dbReference type="PROSITE" id="PS50850">
    <property type="entry name" value="MFS"/>
    <property type="match status" value="1"/>
</dbReference>
<feature type="transmembrane region" description="Helical" evidence="7">
    <location>
        <begin position="469"/>
        <end position="489"/>
    </location>
</feature>
<feature type="transmembrane region" description="Helical" evidence="7">
    <location>
        <begin position="127"/>
        <end position="144"/>
    </location>
</feature>
<dbReference type="EMBL" id="JACBZY010000001">
    <property type="protein sequence ID" value="NYH00744.1"/>
    <property type="molecule type" value="Genomic_DNA"/>
</dbReference>
<gene>
    <name evidence="9" type="ORF">BJ979_003369</name>
</gene>
<feature type="transmembrane region" description="Helical" evidence="7">
    <location>
        <begin position="276"/>
        <end position="295"/>
    </location>
</feature>
<dbReference type="GO" id="GO:0022857">
    <property type="term" value="F:transmembrane transporter activity"/>
    <property type="evidence" value="ECO:0007669"/>
    <property type="project" value="InterPro"/>
</dbReference>
<dbReference type="Pfam" id="PF07690">
    <property type="entry name" value="MFS_1"/>
    <property type="match status" value="1"/>
</dbReference>
<keyword evidence="2" id="KW-0813">Transport</keyword>
<feature type="compositionally biased region" description="Low complexity" evidence="6">
    <location>
        <begin position="14"/>
        <end position="28"/>
    </location>
</feature>